<sequence length="242" mass="25397">MPRTIFVTGASRGIGLATTELILAEGSTVIALQRTITPALETLAAKYPATLHIVKGDIAKAEDVSTALSLTETLNGVVLNAALVLPYGAIATIPLDGFRDIFEVNVFATVQFLQLALPKLRKTEGTVVLVSSAASEAGAKGIGAYAASKAALNQLNRTLAVEEPDITAIAFHPGPVRTEGSATMQHEGKGHIDPALADAVMAVLIEPEVPGRAIRDLVFRAGKEYSGKYLHYDDPLVTSLSL</sequence>
<feature type="domain" description="Ketoreductase" evidence="4">
    <location>
        <begin position="3"/>
        <end position="179"/>
    </location>
</feature>
<organism evidence="5 6">
    <name type="scientific">Exidia glandulosa HHB12029</name>
    <dbReference type="NCBI Taxonomy" id="1314781"/>
    <lineage>
        <taxon>Eukaryota</taxon>
        <taxon>Fungi</taxon>
        <taxon>Dikarya</taxon>
        <taxon>Basidiomycota</taxon>
        <taxon>Agaricomycotina</taxon>
        <taxon>Agaricomycetes</taxon>
        <taxon>Auriculariales</taxon>
        <taxon>Exidiaceae</taxon>
        <taxon>Exidia</taxon>
    </lineage>
</organism>
<dbReference type="Gene3D" id="3.40.50.720">
    <property type="entry name" value="NAD(P)-binding Rossmann-like Domain"/>
    <property type="match status" value="1"/>
</dbReference>
<dbReference type="InterPro" id="IPR020904">
    <property type="entry name" value="Sc_DH/Rdtase_CS"/>
</dbReference>
<dbReference type="InterPro" id="IPR057326">
    <property type="entry name" value="KR_dom"/>
</dbReference>
<dbReference type="SMART" id="SM00822">
    <property type="entry name" value="PKS_KR"/>
    <property type="match status" value="1"/>
</dbReference>
<evidence type="ECO:0000313" key="6">
    <source>
        <dbReference type="Proteomes" id="UP000077266"/>
    </source>
</evidence>
<dbReference type="Pfam" id="PF00106">
    <property type="entry name" value="adh_short"/>
    <property type="match status" value="1"/>
</dbReference>
<dbReference type="PRINTS" id="PR00081">
    <property type="entry name" value="GDHRDH"/>
</dbReference>
<dbReference type="OrthoDB" id="9876299at2759"/>
<dbReference type="InterPro" id="IPR036291">
    <property type="entry name" value="NAD(P)-bd_dom_sf"/>
</dbReference>
<reference evidence="5 6" key="1">
    <citation type="journal article" date="2016" name="Mol. Biol. Evol.">
        <title>Comparative Genomics of Early-Diverging Mushroom-Forming Fungi Provides Insights into the Origins of Lignocellulose Decay Capabilities.</title>
        <authorList>
            <person name="Nagy L.G."/>
            <person name="Riley R."/>
            <person name="Tritt A."/>
            <person name="Adam C."/>
            <person name="Daum C."/>
            <person name="Floudas D."/>
            <person name="Sun H."/>
            <person name="Yadav J.S."/>
            <person name="Pangilinan J."/>
            <person name="Larsson K.H."/>
            <person name="Matsuura K."/>
            <person name="Barry K."/>
            <person name="Labutti K."/>
            <person name="Kuo R."/>
            <person name="Ohm R.A."/>
            <person name="Bhattacharya S.S."/>
            <person name="Shirouzu T."/>
            <person name="Yoshinaga Y."/>
            <person name="Martin F.M."/>
            <person name="Grigoriev I.V."/>
            <person name="Hibbett D.S."/>
        </authorList>
    </citation>
    <scope>NUCLEOTIDE SEQUENCE [LARGE SCALE GENOMIC DNA]</scope>
    <source>
        <strain evidence="5 6">HHB12029</strain>
    </source>
</reference>
<dbReference type="STRING" id="1314781.A0A165GCN5"/>
<dbReference type="InterPro" id="IPR002347">
    <property type="entry name" value="SDR_fam"/>
</dbReference>
<dbReference type="GO" id="GO:0016616">
    <property type="term" value="F:oxidoreductase activity, acting on the CH-OH group of donors, NAD or NADP as acceptor"/>
    <property type="evidence" value="ECO:0007669"/>
    <property type="project" value="UniProtKB-ARBA"/>
</dbReference>
<evidence type="ECO:0000256" key="3">
    <source>
        <dbReference type="ARBA" id="ARBA00023002"/>
    </source>
</evidence>
<dbReference type="InParanoid" id="A0A165GCN5"/>
<dbReference type="PROSITE" id="PS00061">
    <property type="entry name" value="ADH_SHORT"/>
    <property type="match status" value="1"/>
</dbReference>
<keyword evidence="6" id="KW-1185">Reference proteome</keyword>
<comment type="similarity">
    <text evidence="1">Belongs to the short-chain dehydrogenases/reductases (SDR) family.</text>
</comment>
<keyword evidence="2" id="KW-0521">NADP</keyword>
<dbReference type="Proteomes" id="UP000077266">
    <property type="component" value="Unassembled WGS sequence"/>
</dbReference>
<keyword evidence="3" id="KW-0560">Oxidoreductase</keyword>
<protein>
    <submittedName>
        <fullName evidence="5">NAD(P)-binding protein</fullName>
    </submittedName>
</protein>
<name>A0A165GCN5_EXIGL</name>
<proteinExistence type="inferred from homology"/>
<evidence type="ECO:0000256" key="1">
    <source>
        <dbReference type="ARBA" id="ARBA00006484"/>
    </source>
</evidence>
<dbReference type="AlphaFoldDB" id="A0A165GCN5"/>
<gene>
    <name evidence="5" type="ORF">EXIGLDRAFT_750677</name>
</gene>
<dbReference type="PANTHER" id="PTHR43008">
    <property type="entry name" value="BENZIL REDUCTASE"/>
    <property type="match status" value="1"/>
</dbReference>
<evidence type="ECO:0000313" key="5">
    <source>
        <dbReference type="EMBL" id="KZV90323.1"/>
    </source>
</evidence>
<evidence type="ECO:0000259" key="4">
    <source>
        <dbReference type="SMART" id="SM00822"/>
    </source>
</evidence>
<dbReference type="EMBL" id="KV426051">
    <property type="protein sequence ID" value="KZV90323.1"/>
    <property type="molecule type" value="Genomic_DNA"/>
</dbReference>
<accession>A0A165GCN5</accession>
<dbReference type="GO" id="GO:0050664">
    <property type="term" value="F:oxidoreductase activity, acting on NAD(P)H, oxygen as acceptor"/>
    <property type="evidence" value="ECO:0007669"/>
    <property type="project" value="TreeGrafter"/>
</dbReference>
<dbReference type="SUPFAM" id="SSF51735">
    <property type="entry name" value="NAD(P)-binding Rossmann-fold domains"/>
    <property type="match status" value="1"/>
</dbReference>
<dbReference type="PANTHER" id="PTHR43008:SF8">
    <property type="entry name" value="BENZIL REDUCTASE ((S)-BENZOIN FORMING) IRC24"/>
    <property type="match status" value="1"/>
</dbReference>
<evidence type="ECO:0000256" key="2">
    <source>
        <dbReference type="ARBA" id="ARBA00022857"/>
    </source>
</evidence>